<evidence type="ECO:0000313" key="2">
    <source>
        <dbReference type="EMBL" id="KAK5615486.1"/>
    </source>
</evidence>
<feature type="non-terminal residue" evidence="2">
    <location>
        <position position="1"/>
    </location>
</feature>
<feature type="compositionally biased region" description="Low complexity" evidence="1">
    <location>
        <begin position="1"/>
        <end position="12"/>
    </location>
</feature>
<organism evidence="2 3">
    <name type="scientific">Crenichthys baileyi</name>
    <name type="common">White River springfish</name>
    <dbReference type="NCBI Taxonomy" id="28760"/>
    <lineage>
        <taxon>Eukaryota</taxon>
        <taxon>Metazoa</taxon>
        <taxon>Chordata</taxon>
        <taxon>Craniata</taxon>
        <taxon>Vertebrata</taxon>
        <taxon>Euteleostomi</taxon>
        <taxon>Actinopterygii</taxon>
        <taxon>Neopterygii</taxon>
        <taxon>Teleostei</taxon>
        <taxon>Neoteleostei</taxon>
        <taxon>Acanthomorphata</taxon>
        <taxon>Ovalentaria</taxon>
        <taxon>Atherinomorphae</taxon>
        <taxon>Cyprinodontiformes</taxon>
        <taxon>Goodeidae</taxon>
        <taxon>Crenichthys</taxon>
    </lineage>
</organism>
<dbReference type="AlphaFoldDB" id="A0AAV9S2D3"/>
<dbReference type="EMBL" id="JAHHUM010000957">
    <property type="protein sequence ID" value="KAK5615486.1"/>
    <property type="molecule type" value="Genomic_DNA"/>
</dbReference>
<feature type="compositionally biased region" description="Basic and acidic residues" evidence="1">
    <location>
        <begin position="49"/>
        <end position="58"/>
    </location>
</feature>
<sequence length="77" mass="8209">PGSHPGARPGIGTRRRPPGGWVAPRGTRPGQARRRDVRPSPSPPPAGRTVRDRCKEDWAADEGGDLRGPIPGCLGWL</sequence>
<reference evidence="2 3" key="1">
    <citation type="submission" date="2021-06" db="EMBL/GenBank/DDBJ databases">
        <authorList>
            <person name="Palmer J.M."/>
        </authorList>
    </citation>
    <scope>NUCLEOTIDE SEQUENCE [LARGE SCALE GENOMIC DNA]</scope>
    <source>
        <strain evidence="2 3">MEX-2019</strain>
        <tissue evidence="2">Muscle</tissue>
    </source>
</reference>
<keyword evidence="3" id="KW-1185">Reference proteome</keyword>
<evidence type="ECO:0000256" key="1">
    <source>
        <dbReference type="SAM" id="MobiDB-lite"/>
    </source>
</evidence>
<protein>
    <submittedName>
        <fullName evidence="2">Uncharacterized protein</fullName>
    </submittedName>
</protein>
<proteinExistence type="predicted"/>
<feature type="region of interest" description="Disordered" evidence="1">
    <location>
        <begin position="1"/>
        <end position="77"/>
    </location>
</feature>
<evidence type="ECO:0000313" key="3">
    <source>
        <dbReference type="Proteomes" id="UP001311232"/>
    </source>
</evidence>
<dbReference type="Proteomes" id="UP001311232">
    <property type="component" value="Unassembled WGS sequence"/>
</dbReference>
<name>A0AAV9S2D3_9TELE</name>
<accession>A0AAV9S2D3</accession>
<comment type="caution">
    <text evidence="2">The sequence shown here is derived from an EMBL/GenBank/DDBJ whole genome shotgun (WGS) entry which is preliminary data.</text>
</comment>
<gene>
    <name evidence="2" type="ORF">CRENBAI_000260</name>
</gene>